<protein>
    <recommendedName>
        <fullName evidence="3">DUF7598 domain-containing protein</fullName>
    </recommendedName>
</protein>
<evidence type="ECO:0000259" key="3">
    <source>
        <dbReference type="Pfam" id="PF24535"/>
    </source>
</evidence>
<keyword evidence="2" id="KW-1133">Transmembrane helix</keyword>
<dbReference type="InterPro" id="IPR056019">
    <property type="entry name" value="DUF7598"/>
</dbReference>
<keyword evidence="5" id="KW-1185">Reference proteome</keyword>
<comment type="caution">
    <text evidence="4">The sequence shown here is derived from an EMBL/GenBank/DDBJ whole genome shotgun (WGS) entry which is preliminary data.</text>
</comment>
<proteinExistence type="predicted"/>
<evidence type="ECO:0000256" key="2">
    <source>
        <dbReference type="SAM" id="Phobius"/>
    </source>
</evidence>
<gene>
    <name evidence="4" type="ORF">MKZ38_005936</name>
</gene>
<feature type="region of interest" description="Disordered" evidence="1">
    <location>
        <begin position="193"/>
        <end position="288"/>
    </location>
</feature>
<keyword evidence="2" id="KW-0472">Membrane</keyword>
<dbReference type="EMBL" id="JAKWBI020000035">
    <property type="protein sequence ID" value="KAJ2905234.1"/>
    <property type="molecule type" value="Genomic_DNA"/>
</dbReference>
<dbReference type="Pfam" id="PF24535">
    <property type="entry name" value="DUF7598"/>
    <property type="match status" value="1"/>
</dbReference>
<keyword evidence="2" id="KW-0812">Transmembrane</keyword>
<feature type="compositionally biased region" description="Basic and acidic residues" evidence="1">
    <location>
        <begin position="238"/>
        <end position="256"/>
    </location>
</feature>
<evidence type="ECO:0000313" key="4">
    <source>
        <dbReference type="EMBL" id="KAJ2905234.1"/>
    </source>
</evidence>
<sequence length="288" mass="32285">MAFPVFALFKIGKKVAEHTGFIEAPDRNRPKKSAWIVLQILRIFSIFVLVGVAVAEWCMIVKDGVPEAFFVFHAVVHAFVSFFVIFLILAECGLFKGYFYDNWPLLSDSHGLSWLGLIMIMLGCKMLGNLTEDANSQENLTMPIWRAVLAAGILSIIFGFFNIICSFVYKTPMYTSREVRCFGSKLDGKNSAKDYDFETSTHRTTSVRSEKQPAWKRLTRPFVGHGKKPSISAPMPADDAHYGSDVESGYDDRQPDPRGSPIAPGVVRPPTALHPANRYSEASYINRF</sequence>
<dbReference type="Proteomes" id="UP001201980">
    <property type="component" value="Unassembled WGS sequence"/>
</dbReference>
<feature type="domain" description="DUF7598" evidence="3">
    <location>
        <begin position="34"/>
        <end position="168"/>
    </location>
</feature>
<feature type="transmembrane region" description="Helical" evidence="2">
    <location>
        <begin position="148"/>
        <end position="169"/>
    </location>
</feature>
<name>A0AAD5RWP8_9PEZI</name>
<dbReference type="AlphaFoldDB" id="A0AAD5RWP8"/>
<accession>A0AAD5RWP8</accession>
<organism evidence="4 5">
    <name type="scientific">Zalerion maritima</name>
    <dbReference type="NCBI Taxonomy" id="339359"/>
    <lineage>
        <taxon>Eukaryota</taxon>
        <taxon>Fungi</taxon>
        <taxon>Dikarya</taxon>
        <taxon>Ascomycota</taxon>
        <taxon>Pezizomycotina</taxon>
        <taxon>Sordariomycetes</taxon>
        <taxon>Lulworthiomycetidae</taxon>
        <taxon>Lulworthiales</taxon>
        <taxon>Lulworthiaceae</taxon>
        <taxon>Zalerion</taxon>
    </lineage>
</organism>
<evidence type="ECO:0000313" key="5">
    <source>
        <dbReference type="Proteomes" id="UP001201980"/>
    </source>
</evidence>
<feature type="transmembrane region" description="Helical" evidence="2">
    <location>
        <begin position="35"/>
        <end position="57"/>
    </location>
</feature>
<feature type="transmembrane region" description="Helical" evidence="2">
    <location>
        <begin position="69"/>
        <end position="90"/>
    </location>
</feature>
<evidence type="ECO:0000256" key="1">
    <source>
        <dbReference type="SAM" id="MobiDB-lite"/>
    </source>
</evidence>
<reference evidence="4" key="1">
    <citation type="submission" date="2022-07" db="EMBL/GenBank/DDBJ databases">
        <title>Draft genome sequence of Zalerion maritima ATCC 34329, a (micro)plastics degrading marine fungus.</title>
        <authorList>
            <person name="Paco A."/>
            <person name="Goncalves M.F.M."/>
            <person name="Rocha-Santos T.A.P."/>
            <person name="Alves A."/>
        </authorList>
    </citation>
    <scope>NUCLEOTIDE SEQUENCE</scope>
    <source>
        <strain evidence="4">ATCC 34329</strain>
    </source>
</reference>